<sequence>MGLKARQICTTAALAAVVSFWWTPAFAEVCDKIYPEWDGQKFSVLNEVAAFLTNWVGLAALFCLVTGSAVLRLRALLWVGSLLGSLLLLVAITSWGDAEHQLWQSAINEGCAHPQFELIQLLSALVLTATGVFLGLRRRKRAQAIRATRA</sequence>
<feature type="transmembrane region" description="Helical" evidence="1">
    <location>
        <begin position="116"/>
        <end position="136"/>
    </location>
</feature>
<feature type="signal peptide" evidence="2">
    <location>
        <begin position="1"/>
        <end position="27"/>
    </location>
</feature>
<proteinExistence type="predicted"/>
<feature type="transmembrane region" description="Helical" evidence="1">
    <location>
        <begin position="76"/>
        <end position="96"/>
    </location>
</feature>
<name>A0A9Q8Y6H5_ENSAD</name>
<protein>
    <submittedName>
        <fullName evidence="3">Uncharacterized protein</fullName>
    </submittedName>
</protein>
<dbReference type="EMBL" id="CP098807">
    <property type="protein sequence ID" value="USJ23237.1"/>
    <property type="molecule type" value="Genomic_DNA"/>
</dbReference>
<feature type="transmembrane region" description="Helical" evidence="1">
    <location>
        <begin position="51"/>
        <end position="71"/>
    </location>
</feature>
<organism evidence="3 4">
    <name type="scientific">Ensifer adhaerens</name>
    <name type="common">Sinorhizobium morelense</name>
    <dbReference type="NCBI Taxonomy" id="106592"/>
    <lineage>
        <taxon>Bacteria</taxon>
        <taxon>Pseudomonadati</taxon>
        <taxon>Pseudomonadota</taxon>
        <taxon>Alphaproteobacteria</taxon>
        <taxon>Hyphomicrobiales</taxon>
        <taxon>Rhizobiaceae</taxon>
        <taxon>Sinorhizobium/Ensifer group</taxon>
        <taxon>Ensifer</taxon>
    </lineage>
</organism>
<dbReference type="RefSeq" id="WP_110818570.1">
    <property type="nucleotide sequence ID" value="NZ_CAXURO020000001.1"/>
</dbReference>
<dbReference type="OrthoDB" id="8419758at2"/>
<keyword evidence="1" id="KW-0472">Membrane</keyword>
<evidence type="ECO:0000256" key="2">
    <source>
        <dbReference type="SAM" id="SignalP"/>
    </source>
</evidence>
<evidence type="ECO:0000313" key="3">
    <source>
        <dbReference type="EMBL" id="USJ23237.1"/>
    </source>
</evidence>
<accession>A0A9Q8Y6H5</accession>
<feature type="chain" id="PRO_5040283257" evidence="2">
    <location>
        <begin position="28"/>
        <end position="150"/>
    </location>
</feature>
<keyword evidence="1" id="KW-0812">Transmembrane</keyword>
<gene>
    <name evidence="3" type="ORF">NE863_18475</name>
</gene>
<evidence type="ECO:0000313" key="4">
    <source>
        <dbReference type="Proteomes" id="UP001055460"/>
    </source>
</evidence>
<keyword evidence="1" id="KW-1133">Transmembrane helix</keyword>
<evidence type="ECO:0000256" key="1">
    <source>
        <dbReference type="SAM" id="Phobius"/>
    </source>
</evidence>
<keyword evidence="2" id="KW-0732">Signal</keyword>
<reference evidence="3" key="1">
    <citation type="submission" date="2022-06" db="EMBL/GenBank/DDBJ databases">
        <title>Physiological and biochemical characterization and genomic elucidation of a strain of the genus Ensifer adhaerens M8 that combines arsenic oxidation and chromium reduction.</title>
        <authorList>
            <person name="Li X."/>
            <person name="Yu c."/>
        </authorList>
    </citation>
    <scope>NUCLEOTIDE SEQUENCE</scope>
    <source>
        <strain evidence="3">M8</strain>
    </source>
</reference>
<dbReference type="AlphaFoldDB" id="A0A9Q8Y6H5"/>
<dbReference type="Proteomes" id="UP001055460">
    <property type="component" value="Chromosome"/>
</dbReference>